<reference evidence="3" key="1">
    <citation type="submission" date="2016-06" db="UniProtKB">
        <authorList>
            <consortium name="WormBaseParasite"/>
        </authorList>
    </citation>
    <scope>IDENTIFICATION</scope>
</reference>
<evidence type="ECO:0000313" key="3">
    <source>
        <dbReference type="WBParaSite" id="GPUH_0000107501-mRNA-1"/>
    </source>
</evidence>
<dbReference type="EMBL" id="UYRT01001184">
    <property type="protein sequence ID" value="VDK29328.1"/>
    <property type="molecule type" value="Genomic_DNA"/>
</dbReference>
<dbReference type="Proteomes" id="UP000271098">
    <property type="component" value="Unassembled WGS sequence"/>
</dbReference>
<evidence type="ECO:0000313" key="1">
    <source>
        <dbReference type="EMBL" id="VDK29328.1"/>
    </source>
</evidence>
<keyword evidence="2" id="KW-1185">Reference proteome</keyword>
<evidence type="ECO:0000313" key="2">
    <source>
        <dbReference type="Proteomes" id="UP000271098"/>
    </source>
</evidence>
<gene>
    <name evidence="1" type="ORF">GPUH_LOCUS1075</name>
</gene>
<accession>A0A183CX84</accession>
<reference evidence="1 2" key="2">
    <citation type="submission" date="2018-11" db="EMBL/GenBank/DDBJ databases">
        <authorList>
            <consortium name="Pathogen Informatics"/>
        </authorList>
    </citation>
    <scope>NUCLEOTIDE SEQUENCE [LARGE SCALE GENOMIC DNA]</scope>
</reference>
<organism evidence="3">
    <name type="scientific">Gongylonema pulchrum</name>
    <dbReference type="NCBI Taxonomy" id="637853"/>
    <lineage>
        <taxon>Eukaryota</taxon>
        <taxon>Metazoa</taxon>
        <taxon>Ecdysozoa</taxon>
        <taxon>Nematoda</taxon>
        <taxon>Chromadorea</taxon>
        <taxon>Rhabditida</taxon>
        <taxon>Spirurina</taxon>
        <taxon>Spiruromorpha</taxon>
        <taxon>Spiruroidea</taxon>
        <taxon>Gongylonematidae</taxon>
        <taxon>Gongylonema</taxon>
    </lineage>
</organism>
<sequence length="88" mass="9642">KSLKKLTLQSSDNGEYECRGYRNDELIGSNRVTLYATNTGPLDAARVEIDPPTVRVLNQGDSIELTCTVEGTPSSQSLDLKELNIEKA</sequence>
<dbReference type="WBParaSite" id="GPUH_0000107501-mRNA-1">
    <property type="protein sequence ID" value="GPUH_0000107501-mRNA-1"/>
    <property type="gene ID" value="GPUH_0000107501"/>
</dbReference>
<proteinExistence type="predicted"/>
<name>A0A183CX84_9BILA</name>
<protein>
    <submittedName>
        <fullName evidence="3">Ig-like domain-containing protein</fullName>
    </submittedName>
</protein>
<dbReference type="OrthoDB" id="5843397at2759"/>
<dbReference type="AlphaFoldDB" id="A0A183CX84"/>